<evidence type="ECO:0000259" key="1">
    <source>
        <dbReference type="PROSITE" id="PS51841"/>
    </source>
</evidence>
<dbReference type="InterPro" id="IPR001322">
    <property type="entry name" value="Lamin_tail_dom"/>
</dbReference>
<keyword evidence="3" id="KW-1185">Reference proteome</keyword>
<accession>A0ABY5Y9E6</accession>
<feature type="domain" description="LTD" evidence="1">
    <location>
        <begin position="1"/>
        <end position="88"/>
    </location>
</feature>
<sequence length="89" mass="9797">MEIYNSDSEPLSLKGWQIIRYTNESQTASSSTDLSGYIINGEGTLLLSPNPSVFEEIYGFLPDVDAGTNSPADSNGDDNLVRWIPLERL</sequence>
<name>A0ABY5Y9E6_9FLAO</name>
<evidence type="ECO:0000313" key="3">
    <source>
        <dbReference type="Proteomes" id="UP001059209"/>
    </source>
</evidence>
<evidence type="ECO:0000313" key="2">
    <source>
        <dbReference type="EMBL" id="UWX54770.1"/>
    </source>
</evidence>
<dbReference type="Proteomes" id="UP001059209">
    <property type="component" value="Chromosome"/>
</dbReference>
<dbReference type="EMBL" id="CP104205">
    <property type="protein sequence ID" value="UWX54770.1"/>
    <property type="molecule type" value="Genomic_DNA"/>
</dbReference>
<organism evidence="2 3">
    <name type="scientific">Maribacter litopenaei</name>
    <dbReference type="NCBI Taxonomy" id="2976127"/>
    <lineage>
        <taxon>Bacteria</taxon>
        <taxon>Pseudomonadati</taxon>
        <taxon>Bacteroidota</taxon>
        <taxon>Flavobacteriia</taxon>
        <taxon>Flavobacteriales</taxon>
        <taxon>Flavobacteriaceae</taxon>
        <taxon>Maribacter</taxon>
    </lineage>
</organism>
<proteinExistence type="predicted"/>
<dbReference type="PROSITE" id="PS51841">
    <property type="entry name" value="LTD"/>
    <property type="match status" value="1"/>
</dbReference>
<dbReference type="RefSeq" id="WP_260572626.1">
    <property type="nucleotide sequence ID" value="NZ_CP104205.1"/>
</dbReference>
<protein>
    <submittedName>
        <fullName evidence="2">Lamin tail domain-containing protein</fullName>
    </submittedName>
</protein>
<gene>
    <name evidence="2" type="ORF">NYZ99_18490</name>
</gene>
<reference evidence="2" key="1">
    <citation type="submission" date="2022-09" db="EMBL/GenBank/DDBJ databases">
        <title>Maribacter litopenaei sp. nov., isolated from the intestinal tract of the Pacific White Shrimp, Litopenaeus vannamei.</title>
        <authorList>
            <person name="Kim S.Y."/>
            <person name="Hwang C.Y."/>
        </authorList>
    </citation>
    <scope>NUCLEOTIDE SEQUENCE</scope>
    <source>
        <strain evidence="2">HL-LV01</strain>
    </source>
</reference>